<organism evidence="1">
    <name type="scientific">hydrothermal vent metagenome</name>
    <dbReference type="NCBI Taxonomy" id="652676"/>
    <lineage>
        <taxon>unclassified sequences</taxon>
        <taxon>metagenomes</taxon>
        <taxon>ecological metagenomes</taxon>
    </lineage>
</organism>
<sequence length="41" mass="4418">MGNIIYTRTDTMGGNALGYPGKINVVGTNFNGVVDFQIIKK</sequence>
<evidence type="ECO:0000313" key="1">
    <source>
        <dbReference type="EMBL" id="CUV08643.1"/>
    </source>
</evidence>
<proteinExistence type="predicted"/>
<protein>
    <submittedName>
        <fullName evidence="1">Uncharacterized protein</fullName>
    </submittedName>
</protein>
<dbReference type="AlphaFoldDB" id="A0A160VE07"/>
<reference evidence="1" key="1">
    <citation type="submission" date="2015-10" db="EMBL/GenBank/DDBJ databases">
        <authorList>
            <person name="Gilbert D.G."/>
        </authorList>
    </citation>
    <scope>NUCLEOTIDE SEQUENCE</scope>
</reference>
<accession>A0A160VE07</accession>
<gene>
    <name evidence="1" type="ORF">MGWOODY_Mmi155</name>
</gene>
<name>A0A160VE07_9ZZZZ</name>
<dbReference type="EMBL" id="FAXC01000097">
    <property type="protein sequence ID" value="CUV08643.1"/>
    <property type="molecule type" value="Genomic_DNA"/>
</dbReference>